<dbReference type="PANTHER" id="PTHR23172:SF69">
    <property type="entry name" value="CHAPERONE DNAJ-DOMAIN SUPERFAMILY PROTEIN"/>
    <property type="match status" value="1"/>
</dbReference>
<dbReference type="InterPro" id="IPR036869">
    <property type="entry name" value="J_dom_sf"/>
</dbReference>
<dbReference type="InterPro" id="IPR001623">
    <property type="entry name" value="DnaJ_domain"/>
</dbReference>
<dbReference type="EMBL" id="BPVZ01000119">
    <property type="protein sequence ID" value="GKV36903.1"/>
    <property type="molecule type" value="Genomic_DNA"/>
</dbReference>
<feature type="compositionally biased region" description="Polar residues" evidence="1">
    <location>
        <begin position="333"/>
        <end position="353"/>
    </location>
</feature>
<name>A0AAV5LJ64_9ROSI</name>
<evidence type="ECO:0000313" key="2">
    <source>
        <dbReference type="EMBL" id="GKV36903.1"/>
    </source>
</evidence>
<keyword evidence="3" id="KW-1185">Reference proteome</keyword>
<gene>
    <name evidence="2" type="ORF">SLEP1_g44987</name>
</gene>
<accession>A0AAV5LJ64</accession>
<sequence>MDESWRILMGIPTFPRRKSTETNTPMGHMKAPLFFGCCATETLDADDFSDVFGGPPRIRGILNRNFSGDFMRSPSFYEEVFSLPDFTTRALKIGKSLPSFRIPARNEGFYSDIFGSYNYVSRSRDRSRSNSKTKSNSNSSSALSSEELSPLRPPAGADVALSSFASKLRPINVPCRWNSNEQQRKEGTMPAFPCNQFMENEYEPNFRASYHEFTRRTCSPETISLERNSFQSIKVSTDDFVVLNSPPFPTSPASSASSLCQESEARSSVLMQDQDTELEDDEDMSSYVIEIKSEYREVTSEAVSIDEAIAWAKEKSQTQFSPRRHEEEHSGQAGKTSGNGHQFLDQTHGNGTKKSPFMEGEQKWKSEEKELSKEQMEMELMDEDIKRWSSGKENNIRLLLSTMHNILWPNSGWHVVPLTSLADGLQVKKAYQKARLCLHPDKLQQRGATLSQKYVAEKVFSVLQDAWAAFVSQDVFFS</sequence>
<evidence type="ECO:0000256" key="1">
    <source>
        <dbReference type="SAM" id="MobiDB-lite"/>
    </source>
</evidence>
<feature type="region of interest" description="Disordered" evidence="1">
    <location>
        <begin position="249"/>
        <end position="283"/>
    </location>
</feature>
<dbReference type="CDD" id="cd06257">
    <property type="entry name" value="DnaJ"/>
    <property type="match status" value="1"/>
</dbReference>
<dbReference type="GO" id="GO:0030276">
    <property type="term" value="F:clathrin binding"/>
    <property type="evidence" value="ECO:0007669"/>
    <property type="project" value="TreeGrafter"/>
</dbReference>
<feature type="region of interest" description="Disordered" evidence="1">
    <location>
        <begin position="315"/>
        <end position="366"/>
    </location>
</feature>
<dbReference type="SUPFAM" id="SSF46565">
    <property type="entry name" value="Chaperone J-domain"/>
    <property type="match status" value="1"/>
</dbReference>
<protein>
    <recommendedName>
        <fullName evidence="4">Auxilin-related protein 2</fullName>
    </recommendedName>
</protein>
<organism evidence="2 3">
    <name type="scientific">Rubroshorea leprosula</name>
    <dbReference type="NCBI Taxonomy" id="152421"/>
    <lineage>
        <taxon>Eukaryota</taxon>
        <taxon>Viridiplantae</taxon>
        <taxon>Streptophyta</taxon>
        <taxon>Embryophyta</taxon>
        <taxon>Tracheophyta</taxon>
        <taxon>Spermatophyta</taxon>
        <taxon>Magnoliopsida</taxon>
        <taxon>eudicotyledons</taxon>
        <taxon>Gunneridae</taxon>
        <taxon>Pentapetalae</taxon>
        <taxon>rosids</taxon>
        <taxon>malvids</taxon>
        <taxon>Malvales</taxon>
        <taxon>Dipterocarpaceae</taxon>
        <taxon>Rubroshorea</taxon>
    </lineage>
</organism>
<evidence type="ECO:0000313" key="3">
    <source>
        <dbReference type="Proteomes" id="UP001054252"/>
    </source>
</evidence>
<feature type="compositionally biased region" description="Acidic residues" evidence="1">
    <location>
        <begin position="274"/>
        <end position="283"/>
    </location>
</feature>
<dbReference type="PANTHER" id="PTHR23172">
    <property type="entry name" value="AUXILIN/CYCLIN G-ASSOCIATED KINASE-RELATED"/>
    <property type="match status" value="1"/>
</dbReference>
<dbReference type="Proteomes" id="UP001054252">
    <property type="component" value="Unassembled WGS sequence"/>
</dbReference>
<dbReference type="GO" id="GO:0031982">
    <property type="term" value="C:vesicle"/>
    <property type="evidence" value="ECO:0007669"/>
    <property type="project" value="TreeGrafter"/>
</dbReference>
<dbReference type="GO" id="GO:0072583">
    <property type="term" value="P:clathrin-dependent endocytosis"/>
    <property type="evidence" value="ECO:0007669"/>
    <property type="project" value="TreeGrafter"/>
</dbReference>
<dbReference type="FunFam" id="1.10.287.110:FF:000043">
    <property type="entry name" value="J-domain protein required for chloroplast accumulation response 1"/>
    <property type="match status" value="1"/>
</dbReference>
<dbReference type="GO" id="GO:0005737">
    <property type="term" value="C:cytoplasm"/>
    <property type="evidence" value="ECO:0007669"/>
    <property type="project" value="TreeGrafter"/>
</dbReference>
<dbReference type="Gene3D" id="1.10.287.110">
    <property type="entry name" value="DnaJ domain"/>
    <property type="match status" value="1"/>
</dbReference>
<evidence type="ECO:0008006" key="4">
    <source>
        <dbReference type="Google" id="ProtNLM"/>
    </source>
</evidence>
<proteinExistence type="predicted"/>
<comment type="caution">
    <text evidence="2">The sequence shown here is derived from an EMBL/GenBank/DDBJ whole genome shotgun (WGS) entry which is preliminary data.</text>
</comment>
<feature type="region of interest" description="Disordered" evidence="1">
    <location>
        <begin position="125"/>
        <end position="151"/>
    </location>
</feature>
<dbReference type="AlphaFoldDB" id="A0AAV5LJ64"/>
<reference evidence="2 3" key="1">
    <citation type="journal article" date="2021" name="Commun. Biol.">
        <title>The genome of Shorea leprosula (Dipterocarpaceae) highlights the ecological relevance of drought in aseasonal tropical rainforests.</title>
        <authorList>
            <person name="Ng K.K.S."/>
            <person name="Kobayashi M.J."/>
            <person name="Fawcett J.A."/>
            <person name="Hatakeyama M."/>
            <person name="Paape T."/>
            <person name="Ng C.H."/>
            <person name="Ang C.C."/>
            <person name="Tnah L.H."/>
            <person name="Lee C.T."/>
            <person name="Nishiyama T."/>
            <person name="Sese J."/>
            <person name="O'Brien M.J."/>
            <person name="Copetti D."/>
            <person name="Mohd Noor M.I."/>
            <person name="Ong R.C."/>
            <person name="Putra M."/>
            <person name="Sireger I.Z."/>
            <person name="Indrioko S."/>
            <person name="Kosugi Y."/>
            <person name="Izuno A."/>
            <person name="Isagi Y."/>
            <person name="Lee S.L."/>
            <person name="Shimizu K.K."/>
        </authorList>
    </citation>
    <scope>NUCLEOTIDE SEQUENCE [LARGE SCALE GENOMIC DNA]</scope>
    <source>
        <strain evidence="2">214</strain>
    </source>
</reference>
<dbReference type="GO" id="GO:0072318">
    <property type="term" value="P:clathrin coat disassembly"/>
    <property type="evidence" value="ECO:0007669"/>
    <property type="project" value="TreeGrafter"/>
</dbReference>
<feature type="compositionally biased region" description="Low complexity" evidence="1">
    <location>
        <begin position="130"/>
        <end position="148"/>
    </location>
</feature>